<evidence type="ECO:0000313" key="7">
    <source>
        <dbReference type="Proteomes" id="UP000294506"/>
    </source>
</evidence>
<dbReference type="AlphaFoldDB" id="A0A4R7FZ69"/>
<dbReference type="EMBL" id="SOAN01000017">
    <property type="protein sequence ID" value="TDS82332.1"/>
    <property type="molecule type" value="Genomic_DNA"/>
</dbReference>
<accession>A0A4R7FZ69</accession>
<dbReference type="EMBL" id="SOAN01000017">
    <property type="protein sequence ID" value="TDS82323.1"/>
    <property type="molecule type" value="Genomic_DNA"/>
</dbReference>
<name>A0A4R7FZ69_9MICC</name>
<dbReference type="EMBL" id="SOAN01000002">
    <property type="protein sequence ID" value="TDS86710.1"/>
    <property type="molecule type" value="Genomic_DNA"/>
</dbReference>
<evidence type="ECO:0000313" key="2">
    <source>
        <dbReference type="EMBL" id="TDS82332.1"/>
    </source>
</evidence>
<evidence type="ECO:0000313" key="1">
    <source>
        <dbReference type="EMBL" id="TDS82323.1"/>
    </source>
</evidence>
<sequence length="25" mass="3006">YLTPAEYARQCTYQTENDDSHNVWT</sequence>
<dbReference type="EMBL" id="SOAN01000008">
    <property type="protein sequence ID" value="TDS84145.1"/>
    <property type="molecule type" value="Genomic_DNA"/>
</dbReference>
<reference evidence="4 7" key="1">
    <citation type="submission" date="2019-03" db="EMBL/GenBank/DDBJ databases">
        <title>Genomic Encyclopedia of Type Strains, Phase III (KMG-III): the genomes of soil and plant-associated and newly described type strains.</title>
        <authorList>
            <person name="Whitman W."/>
        </authorList>
    </citation>
    <scope>NUCLEOTIDE SEQUENCE [LARGE SCALE GENOMIC DNA]</scope>
    <source>
        <strain evidence="4 7">DSM 27373</strain>
    </source>
</reference>
<gene>
    <name evidence="6" type="ORF">EV640_1021</name>
    <name evidence="5" type="ORF">EV640_1051</name>
    <name evidence="4" type="ORF">EV640_1081</name>
    <name evidence="3" type="ORF">EV640_11098</name>
    <name evidence="1" type="ORF">EV640_1171</name>
    <name evidence="2" type="ORF">EV640_11710</name>
</gene>
<dbReference type="EMBL" id="SOAN01000010">
    <property type="protein sequence ID" value="TDS83444.1"/>
    <property type="molecule type" value="Genomic_DNA"/>
</dbReference>
<evidence type="ECO:0000313" key="5">
    <source>
        <dbReference type="EMBL" id="TDS85660.1"/>
    </source>
</evidence>
<comment type="caution">
    <text evidence="4">The sequence shown here is derived from an EMBL/GenBank/DDBJ whole genome shotgun (WGS) entry which is preliminary data.</text>
</comment>
<evidence type="ECO:0000313" key="4">
    <source>
        <dbReference type="EMBL" id="TDS84145.1"/>
    </source>
</evidence>
<protein>
    <submittedName>
        <fullName evidence="4">Uncharacterized protein</fullName>
    </submittedName>
</protein>
<organism evidence="4 7">
    <name type="scientific">Nesterenkonia aurantiaca</name>
    <dbReference type="NCBI Taxonomy" id="1436010"/>
    <lineage>
        <taxon>Bacteria</taxon>
        <taxon>Bacillati</taxon>
        <taxon>Actinomycetota</taxon>
        <taxon>Actinomycetes</taxon>
        <taxon>Micrococcales</taxon>
        <taxon>Micrococcaceae</taxon>
        <taxon>Nesterenkonia</taxon>
    </lineage>
</organism>
<keyword evidence="7" id="KW-1185">Reference proteome</keyword>
<dbReference type="EMBL" id="SOAN01000005">
    <property type="protein sequence ID" value="TDS85660.1"/>
    <property type="molecule type" value="Genomic_DNA"/>
</dbReference>
<evidence type="ECO:0000313" key="3">
    <source>
        <dbReference type="EMBL" id="TDS83444.1"/>
    </source>
</evidence>
<evidence type="ECO:0000313" key="6">
    <source>
        <dbReference type="EMBL" id="TDS86710.1"/>
    </source>
</evidence>
<dbReference type="Proteomes" id="UP000294506">
    <property type="component" value="Unassembled WGS sequence"/>
</dbReference>
<proteinExistence type="predicted"/>
<feature type="non-terminal residue" evidence="4">
    <location>
        <position position="1"/>
    </location>
</feature>